<dbReference type="EMBL" id="PVNS01000007">
    <property type="protein sequence ID" value="PRO65673.1"/>
    <property type="molecule type" value="Genomic_DNA"/>
</dbReference>
<dbReference type="Proteomes" id="UP000243650">
    <property type="component" value="Unassembled WGS sequence"/>
</dbReference>
<accession>A0A2P6MHC9</accession>
<comment type="caution">
    <text evidence="3">The sequence shown here is derived from an EMBL/GenBank/DDBJ whole genome shotgun (WGS) entry which is preliminary data.</text>
</comment>
<sequence>MAAVDGGKWDFAVPLWESVQEKWECEYRKLDFSSHLGIGTRVIGIAAGVMGMGAAVMGLHPAVVRLRRKPHPEQPLRPNPPQPSAQNKKRTGYPARFLGWISLL</sequence>
<keyword evidence="2" id="KW-0472">Membrane</keyword>
<gene>
    <name evidence="3" type="ORF">C6I21_09125</name>
</gene>
<protein>
    <submittedName>
        <fullName evidence="3">Uncharacterized protein</fullName>
    </submittedName>
</protein>
<feature type="compositionally biased region" description="Pro residues" evidence="1">
    <location>
        <begin position="73"/>
        <end position="83"/>
    </location>
</feature>
<evidence type="ECO:0000313" key="4">
    <source>
        <dbReference type="Proteomes" id="UP000243650"/>
    </source>
</evidence>
<feature type="region of interest" description="Disordered" evidence="1">
    <location>
        <begin position="67"/>
        <end position="93"/>
    </location>
</feature>
<evidence type="ECO:0000313" key="3">
    <source>
        <dbReference type="EMBL" id="PRO65673.1"/>
    </source>
</evidence>
<keyword evidence="2" id="KW-0812">Transmembrane</keyword>
<dbReference type="AlphaFoldDB" id="A0A2P6MHC9"/>
<reference evidence="3 4" key="1">
    <citation type="submission" date="2018-03" db="EMBL/GenBank/DDBJ databases">
        <title>Bacillus urumqiensis sp. nov., a moderately haloalkaliphilic bacterium isolated from a salt lake.</title>
        <authorList>
            <person name="Zhao B."/>
            <person name="Liao Z."/>
        </authorList>
    </citation>
    <scope>NUCLEOTIDE SEQUENCE [LARGE SCALE GENOMIC DNA]</scope>
    <source>
        <strain evidence="3 4">BZ-SZ-XJ18</strain>
    </source>
</reference>
<proteinExistence type="predicted"/>
<feature type="transmembrane region" description="Helical" evidence="2">
    <location>
        <begin position="38"/>
        <end position="59"/>
    </location>
</feature>
<evidence type="ECO:0000256" key="1">
    <source>
        <dbReference type="SAM" id="MobiDB-lite"/>
    </source>
</evidence>
<evidence type="ECO:0000256" key="2">
    <source>
        <dbReference type="SAM" id="Phobius"/>
    </source>
</evidence>
<name>A0A2P6MHC9_ALKUR</name>
<keyword evidence="2" id="KW-1133">Transmembrane helix</keyword>
<keyword evidence="4" id="KW-1185">Reference proteome</keyword>
<organism evidence="3 4">
    <name type="scientific">Alkalicoccus urumqiensis</name>
    <name type="common">Bacillus urumqiensis</name>
    <dbReference type="NCBI Taxonomy" id="1548213"/>
    <lineage>
        <taxon>Bacteria</taxon>
        <taxon>Bacillati</taxon>
        <taxon>Bacillota</taxon>
        <taxon>Bacilli</taxon>
        <taxon>Bacillales</taxon>
        <taxon>Bacillaceae</taxon>
        <taxon>Alkalicoccus</taxon>
    </lineage>
</organism>